<feature type="transmembrane region" description="Helical" evidence="6">
    <location>
        <begin position="51"/>
        <end position="74"/>
    </location>
</feature>
<dbReference type="PANTHER" id="PTHR33545">
    <property type="entry name" value="UPF0750 MEMBRANE PROTEIN YITT-RELATED"/>
    <property type="match status" value="1"/>
</dbReference>
<comment type="caution">
    <text evidence="8">The sequence shown here is derived from an EMBL/GenBank/DDBJ whole genome shotgun (WGS) entry which is preliminary data.</text>
</comment>
<evidence type="ECO:0000256" key="1">
    <source>
        <dbReference type="ARBA" id="ARBA00004651"/>
    </source>
</evidence>
<feature type="transmembrane region" description="Helical" evidence="6">
    <location>
        <begin position="176"/>
        <end position="194"/>
    </location>
</feature>
<dbReference type="Gene3D" id="3.30.70.120">
    <property type="match status" value="1"/>
</dbReference>
<dbReference type="Proteomes" id="UP000460412">
    <property type="component" value="Unassembled WGS sequence"/>
</dbReference>
<feature type="transmembrane region" description="Helical" evidence="6">
    <location>
        <begin position="86"/>
        <end position="103"/>
    </location>
</feature>
<feature type="transmembrane region" description="Helical" evidence="6">
    <location>
        <begin position="12"/>
        <end position="31"/>
    </location>
</feature>
<accession>A0A7X3MEE0</accession>
<evidence type="ECO:0000256" key="6">
    <source>
        <dbReference type="SAM" id="Phobius"/>
    </source>
</evidence>
<feature type="domain" description="DUF2179" evidence="7">
    <location>
        <begin position="224"/>
        <end position="277"/>
    </location>
</feature>
<sequence>MKKNTSEKLINLLGVAAGNAILALAVVAFIVPAGIPMGGATGLGIAGNHFWGIRTSIIVFSLNSILLIIAWFILGKGFVKKTLLSTFIYPLFLELLQKIPGITTMTDNILLSAIFGGLLVGVSMGIVVRVGGSTGGTDIIALIANKKTSLSVGVTVYMVDFVVLGIQASFSDMEQILYGIILTLLATVVIDKVVPNGKVSMQVMIISREYKKIQEKILQDIEAGVTLFHIQTGYSGEEQKGVMCVIPRHKLFALKEMVCETDPFAFLTINQINEVNGQGFTRERIAYEELKKERI</sequence>
<keyword evidence="4 6" id="KW-1133">Transmembrane helix</keyword>
<dbReference type="InterPro" id="IPR003740">
    <property type="entry name" value="YitT"/>
</dbReference>
<keyword evidence="3 6" id="KW-0812">Transmembrane</keyword>
<dbReference type="Pfam" id="PF02588">
    <property type="entry name" value="YitT_membrane"/>
    <property type="match status" value="1"/>
</dbReference>
<evidence type="ECO:0000256" key="5">
    <source>
        <dbReference type="ARBA" id="ARBA00023136"/>
    </source>
</evidence>
<dbReference type="EMBL" id="WUQX01000001">
    <property type="protein sequence ID" value="MXP74896.1"/>
    <property type="molecule type" value="Genomic_DNA"/>
</dbReference>
<evidence type="ECO:0000256" key="3">
    <source>
        <dbReference type="ARBA" id="ARBA00022692"/>
    </source>
</evidence>
<dbReference type="RefSeq" id="WP_159750225.1">
    <property type="nucleotide sequence ID" value="NZ_WUQX01000001.1"/>
</dbReference>
<feature type="transmembrane region" description="Helical" evidence="6">
    <location>
        <begin position="109"/>
        <end position="128"/>
    </location>
</feature>
<dbReference type="Pfam" id="PF10035">
    <property type="entry name" value="DUF2179"/>
    <property type="match status" value="1"/>
</dbReference>
<protein>
    <submittedName>
        <fullName evidence="8">DUF2179 domain-containing protein</fullName>
    </submittedName>
</protein>
<dbReference type="CDD" id="cd16380">
    <property type="entry name" value="YitT_C"/>
    <property type="match status" value="1"/>
</dbReference>
<dbReference type="GO" id="GO:0005886">
    <property type="term" value="C:plasma membrane"/>
    <property type="evidence" value="ECO:0007669"/>
    <property type="project" value="UniProtKB-SubCell"/>
</dbReference>
<dbReference type="PIRSF" id="PIRSF006483">
    <property type="entry name" value="Membrane_protein_YitT"/>
    <property type="match status" value="1"/>
</dbReference>
<dbReference type="InterPro" id="IPR015867">
    <property type="entry name" value="N-reg_PII/ATP_PRibTrfase_C"/>
</dbReference>
<evidence type="ECO:0000313" key="9">
    <source>
        <dbReference type="Proteomes" id="UP000460412"/>
    </source>
</evidence>
<keyword evidence="9" id="KW-1185">Reference proteome</keyword>
<name>A0A7X3MEE0_9FIRM</name>
<keyword evidence="2" id="KW-1003">Cell membrane</keyword>
<dbReference type="InterPro" id="IPR019264">
    <property type="entry name" value="DUF2179"/>
</dbReference>
<comment type="subcellular location">
    <subcellularLocation>
        <location evidence="1">Cell membrane</location>
        <topology evidence="1">Multi-pass membrane protein</topology>
    </subcellularLocation>
</comment>
<organism evidence="8 9">
    <name type="scientific">Sporofaciens musculi</name>
    <dbReference type="NCBI Taxonomy" id="2681861"/>
    <lineage>
        <taxon>Bacteria</taxon>
        <taxon>Bacillati</taxon>
        <taxon>Bacillota</taxon>
        <taxon>Clostridia</taxon>
        <taxon>Lachnospirales</taxon>
        <taxon>Lachnospiraceae</taxon>
        <taxon>Sporofaciens</taxon>
    </lineage>
</organism>
<keyword evidence="5 6" id="KW-0472">Membrane</keyword>
<evidence type="ECO:0000259" key="7">
    <source>
        <dbReference type="Pfam" id="PF10035"/>
    </source>
</evidence>
<evidence type="ECO:0000256" key="4">
    <source>
        <dbReference type="ARBA" id="ARBA00022989"/>
    </source>
</evidence>
<gene>
    <name evidence="8" type="ORF">GN277_05735</name>
</gene>
<proteinExistence type="predicted"/>
<reference evidence="8 9" key="1">
    <citation type="submission" date="2019-12" db="EMBL/GenBank/DDBJ databases">
        <title>Sporaefaciens musculi gen. nov., sp. nov., a novel bacterium isolated from the caecum of an obese mouse.</title>
        <authorList>
            <person name="Rasmussen T.S."/>
            <person name="Streidl T."/>
            <person name="Hitch T.C.A."/>
            <person name="Wortmann E."/>
            <person name="Deptula P."/>
            <person name="Hansen M."/>
            <person name="Nielsen D.S."/>
            <person name="Clavel T."/>
            <person name="Vogensen F.K."/>
        </authorList>
    </citation>
    <scope>NUCLEOTIDE SEQUENCE [LARGE SCALE GENOMIC DNA]</scope>
    <source>
        <strain evidence="8 9">WCA-9-b2</strain>
    </source>
</reference>
<evidence type="ECO:0000256" key="2">
    <source>
        <dbReference type="ARBA" id="ARBA00022475"/>
    </source>
</evidence>
<evidence type="ECO:0000313" key="8">
    <source>
        <dbReference type="EMBL" id="MXP74896.1"/>
    </source>
</evidence>
<dbReference type="PANTHER" id="PTHR33545:SF5">
    <property type="entry name" value="UPF0750 MEMBRANE PROTEIN YITT"/>
    <property type="match status" value="1"/>
</dbReference>
<dbReference type="AlphaFoldDB" id="A0A7X3MEE0"/>
<dbReference type="InterPro" id="IPR051461">
    <property type="entry name" value="UPF0750_membrane"/>
</dbReference>
<feature type="transmembrane region" description="Helical" evidence="6">
    <location>
        <begin position="149"/>
        <end position="170"/>
    </location>
</feature>